<dbReference type="EMBL" id="KN818287">
    <property type="protein sequence ID" value="KIL61185.1"/>
    <property type="molecule type" value="Genomic_DNA"/>
</dbReference>
<dbReference type="Gene3D" id="2.40.50.100">
    <property type="match status" value="1"/>
</dbReference>
<sequence length="96" mass="10331">MNIGPKSTVQIFDPLCEVQSDKASVEITSPCDGVVKVMILAIEEQVAKSCVSLNPRKKLQVLLTCPSRPNLLRKSLHHSKAGSGRDSTEGETVTPS</sequence>
<dbReference type="InterPro" id="IPR011053">
    <property type="entry name" value="Single_hybrid_motif"/>
</dbReference>
<dbReference type="OrthoDB" id="15567at2759"/>
<feature type="region of interest" description="Disordered" evidence="1">
    <location>
        <begin position="74"/>
        <end position="96"/>
    </location>
</feature>
<evidence type="ECO:0000256" key="1">
    <source>
        <dbReference type="SAM" id="MobiDB-lite"/>
    </source>
</evidence>
<dbReference type="InterPro" id="IPR000089">
    <property type="entry name" value="Biotin_lipoyl"/>
</dbReference>
<dbReference type="InParanoid" id="A0A0C2SDR4"/>
<dbReference type="CDD" id="cd06849">
    <property type="entry name" value="lipoyl_domain"/>
    <property type="match status" value="1"/>
</dbReference>
<accession>A0A0C2SDR4</accession>
<gene>
    <name evidence="3" type="ORF">M378DRAFT_862932</name>
</gene>
<dbReference type="HOGENOM" id="CLU_2359267_0_0_1"/>
<name>A0A0C2SDR4_AMAMK</name>
<keyword evidence="4" id="KW-1185">Reference proteome</keyword>
<dbReference type="SUPFAM" id="SSF51230">
    <property type="entry name" value="Single hybrid motif"/>
    <property type="match status" value="1"/>
</dbReference>
<evidence type="ECO:0000313" key="4">
    <source>
        <dbReference type="Proteomes" id="UP000054549"/>
    </source>
</evidence>
<evidence type="ECO:0000313" key="3">
    <source>
        <dbReference type="EMBL" id="KIL61185.1"/>
    </source>
</evidence>
<evidence type="ECO:0000259" key="2">
    <source>
        <dbReference type="Pfam" id="PF00364"/>
    </source>
</evidence>
<feature type="domain" description="Lipoyl-binding" evidence="2">
    <location>
        <begin position="8"/>
        <end position="37"/>
    </location>
</feature>
<dbReference type="AlphaFoldDB" id="A0A0C2SDR4"/>
<dbReference type="Proteomes" id="UP000054549">
    <property type="component" value="Unassembled WGS sequence"/>
</dbReference>
<protein>
    <recommendedName>
        <fullName evidence="2">Lipoyl-binding domain-containing protein</fullName>
    </recommendedName>
</protein>
<reference evidence="3 4" key="1">
    <citation type="submission" date="2014-04" db="EMBL/GenBank/DDBJ databases">
        <title>Evolutionary Origins and Diversification of the Mycorrhizal Mutualists.</title>
        <authorList>
            <consortium name="DOE Joint Genome Institute"/>
            <consortium name="Mycorrhizal Genomics Consortium"/>
            <person name="Kohler A."/>
            <person name="Kuo A."/>
            <person name="Nagy L.G."/>
            <person name="Floudas D."/>
            <person name="Copeland A."/>
            <person name="Barry K.W."/>
            <person name="Cichocki N."/>
            <person name="Veneault-Fourrey C."/>
            <person name="LaButti K."/>
            <person name="Lindquist E.A."/>
            <person name="Lipzen A."/>
            <person name="Lundell T."/>
            <person name="Morin E."/>
            <person name="Murat C."/>
            <person name="Riley R."/>
            <person name="Ohm R."/>
            <person name="Sun H."/>
            <person name="Tunlid A."/>
            <person name="Henrissat B."/>
            <person name="Grigoriev I.V."/>
            <person name="Hibbett D.S."/>
            <person name="Martin F."/>
        </authorList>
    </citation>
    <scope>NUCLEOTIDE SEQUENCE [LARGE SCALE GENOMIC DNA]</scope>
    <source>
        <strain evidence="3 4">Koide BX008</strain>
    </source>
</reference>
<dbReference type="Pfam" id="PF00364">
    <property type="entry name" value="Biotin_lipoyl"/>
    <property type="match status" value="1"/>
</dbReference>
<organism evidence="3 4">
    <name type="scientific">Amanita muscaria (strain Koide BX008)</name>
    <dbReference type="NCBI Taxonomy" id="946122"/>
    <lineage>
        <taxon>Eukaryota</taxon>
        <taxon>Fungi</taxon>
        <taxon>Dikarya</taxon>
        <taxon>Basidiomycota</taxon>
        <taxon>Agaricomycotina</taxon>
        <taxon>Agaricomycetes</taxon>
        <taxon>Agaricomycetidae</taxon>
        <taxon>Agaricales</taxon>
        <taxon>Pluteineae</taxon>
        <taxon>Amanitaceae</taxon>
        <taxon>Amanita</taxon>
    </lineage>
</organism>
<proteinExistence type="predicted"/>